<dbReference type="CDD" id="cd08497">
    <property type="entry name" value="MbnE-like"/>
    <property type="match status" value="1"/>
</dbReference>
<dbReference type="Proteomes" id="UP001310248">
    <property type="component" value="Unassembled WGS sequence"/>
</dbReference>
<protein>
    <submittedName>
        <fullName evidence="4">Extracellular solute-binding protein</fullName>
    </submittedName>
</protein>
<organism evidence="4 5">
    <name type="scientific">Agarivorans aestuarii</name>
    <dbReference type="NCBI Taxonomy" id="1563703"/>
    <lineage>
        <taxon>Bacteria</taxon>
        <taxon>Pseudomonadati</taxon>
        <taxon>Pseudomonadota</taxon>
        <taxon>Gammaproteobacteria</taxon>
        <taxon>Alteromonadales</taxon>
        <taxon>Alteromonadaceae</taxon>
        <taxon>Agarivorans</taxon>
    </lineage>
</organism>
<keyword evidence="1 2" id="KW-0732">Signal</keyword>
<dbReference type="EMBL" id="JAYDYW010000004">
    <property type="protein sequence ID" value="MEE1672581.1"/>
    <property type="molecule type" value="Genomic_DNA"/>
</dbReference>
<sequence>MKWLLSAFALLVLNVAHAEDFVRSHALVMHGEPALAADFSHLPYVNVDAPKQGSVTHEAQGTFDTFNPFIVKGNAAAGVGQIYDTLLTSNNDEAFAQYGLLAKSIDLPADRSWVRFNLRPEARFHDGKPVTAEDVVFTFNLLIEKGAPFYRAYYGSIKEVKAESASSVRFTFADGTNRELPLILGQLPILPKHFWKNHDFSKADLTVPLGSGPYKLGEFDTGRSISYQRVTDYWAKDLPINRGRYNFAEIKYEYYRDSSVALEAFKSGRIDYRIETSAKDWATAYTGPMFDSGKVHTDTLQNENPQGMQGFVFNTRRDLFKQSDVRKAIGLLFDFEWTNEQLFYGAYKRTNSYFAASELASIGLPKGGELALLEPFKKHLPEEVFTQEFTLDKTRGDGNIRPQMREALALLKGAGWSLDKGKLVDANGKQMHIEFLLYQKTFERIVLPYTRNLQKIGISTEVRVVDVSQYVNRVQNFDFDMVVGSFGQSSSPGNEQRDFWGSKAAEHVGSRNIIGVNSPVVDSLIEQIIAADDRQALIDATRALDRVLLWSYYVVPQWHLNAWRVAYWDKLKRPARNPKYALGLDSWWVE</sequence>
<dbReference type="InterPro" id="IPR030678">
    <property type="entry name" value="Peptide/Ni-bd"/>
</dbReference>
<dbReference type="Gene3D" id="3.40.190.10">
    <property type="entry name" value="Periplasmic binding protein-like II"/>
    <property type="match status" value="1"/>
</dbReference>
<dbReference type="PANTHER" id="PTHR30290">
    <property type="entry name" value="PERIPLASMIC BINDING COMPONENT OF ABC TRANSPORTER"/>
    <property type="match status" value="1"/>
</dbReference>
<evidence type="ECO:0000313" key="4">
    <source>
        <dbReference type="EMBL" id="MEE1672581.1"/>
    </source>
</evidence>
<dbReference type="PANTHER" id="PTHR30290:SF64">
    <property type="entry name" value="ABC TRANSPORTER PERIPLASMIC BINDING PROTEIN"/>
    <property type="match status" value="1"/>
</dbReference>
<dbReference type="SUPFAM" id="SSF53850">
    <property type="entry name" value="Periplasmic binding protein-like II"/>
    <property type="match status" value="1"/>
</dbReference>
<comment type="caution">
    <text evidence="4">The sequence shown here is derived from an EMBL/GenBank/DDBJ whole genome shotgun (WGS) entry which is preliminary data.</text>
</comment>
<keyword evidence="5" id="KW-1185">Reference proteome</keyword>
<feature type="domain" description="Solute-binding protein family 5" evidence="3">
    <location>
        <begin position="99"/>
        <end position="504"/>
    </location>
</feature>
<evidence type="ECO:0000256" key="2">
    <source>
        <dbReference type="SAM" id="SignalP"/>
    </source>
</evidence>
<feature type="chain" id="PRO_5047141757" evidence="2">
    <location>
        <begin position="19"/>
        <end position="590"/>
    </location>
</feature>
<feature type="signal peptide" evidence="2">
    <location>
        <begin position="1"/>
        <end position="18"/>
    </location>
</feature>
<dbReference type="Gene3D" id="3.10.105.10">
    <property type="entry name" value="Dipeptide-binding Protein, Domain 3"/>
    <property type="match status" value="1"/>
</dbReference>
<evidence type="ECO:0000256" key="1">
    <source>
        <dbReference type="ARBA" id="ARBA00022729"/>
    </source>
</evidence>
<evidence type="ECO:0000313" key="5">
    <source>
        <dbReference type="Proteomes" id="UP001310248"/>
    </source>
</evidence>
<dbReference type="PIRSF" id="PIRSF002741">
    <property type="entry name" value="MppA"/>
    <property type="match status" value="1"/>
</dbReference>
<reference evidence="5" key="1">
    <citation type="submission" date="2023-07" db="EMBL/GenBank/DDBJ databases">
        <title>Draft genome sequence of Agarivorans aestuarii strain ZMCS4, a CAZymes producing bacteria isolated from the marine brown algae Clodostephus spongiosus.</title>
        <authorList>
            <person name="Lorente B."/>
            <person name="Cabral C."/>
            <person name="Frias J."/>
            <person name="Faria J."/>
            <person name="Toubarro D."/>
        </authorList>
    </citation>
    <scope>NUCLEOTIDE SEQUENCE [LARGE SCALE GENOMIC DNA]</scope>
    <source>
        <strain evidence="5">ZMCS4</strain>
    </source>
</reference>
<evidence type="ECO:0000259" key="3">
    <source>
        <dbReference type="Pfam" id="PF00496"/>
    </source>
</evidence>
<dbReference type="InterPro" id="IPR000914">
    <property type="entry name" value="SBP_5_dom"/>
</dbReference>
<dbReference type="Pfam" id="PF00496">
    <property type="entry name" value="SBP_bac_5"/>
    <property type="match status" value="1"/>
</dbReference>
<dbReference type="InterPro" id="IPR039424">
    <property type="entry name" value="SBP_5"/>
</dbReference>
<proteinExistence type="predicted"/>
<gene>
    <name evidence="4" type="ORF">SNR37_001983</name>
</gene>
<accession>A0ABU7G042</accession>
<reference evidence="4 5" key="2">
    <citation type="submission" date="2023-12" db="EMBL/GenBank/DDBJ databases">
        <authorList>
            <consortium name="Cladostephus spongiosus"/>
            <person name="Lorente B."/>
            <person name="Cabral C."/>
            <person name="Frias J."/>
            <person name="Faria J."/>
            <person name="Toubarro D."/>
        </authorList>
    </citation>
    <scope>NUCLEOTIDE SEQUENCE [LARGE SCALE GENOMIC DNA]</scope>
    <source>
        <strain evidence="4 5">ZMCS4</strain>
    </source>
</reference>
<name>A0ABU7G042_9ALTE</name>
<dbReference type="RefSeq" id="WP_329774006.1">
    <property type="nucleotide sequence ID" value="NZ_JAYDYW010000004.1"/>
</dbReference>